<evidence type="ECO:0000256" key="8">
    <source>
        <dbReference type="ARBA" id="ARBA00048968"/>
    </source>
</evidence>
<evidence type="ECO:0000256" key="10">
    <source>
        <dbReference type="RuleBase" id="RU361274"/>
    </source>
</evidence>
<protein>
    <recommendedName>
        <fullName evidence="10">Purine nucleoside phosphorylase</fullName>
    </recommendedName>
</protein>
<evidence type="ECO:0000256" key="6">
    <source>
        <dbReference type="ARBA" id="ARBA00022833"/>
    </source>
</evidence>
<dbReference type="InterPro" id="IPR003730">
    <property type="entry name" value="Cu_polyphenol_OxRdtase"/>
</dbReference>
<comment type="similarity">
    <text evidence="2 10">Belongs to the purine nucleoside phosphorylase YfiH/LACC1 family.</text>
</comment>
<accession>A0ABQ0MZQ7</accession>
<comment type="catalytic activity">
    <reaction evidence="1">
        <text>inosine + phosphate = alpha-D-ribose 1-phosphate + hypoxanthine</text>
        <dbReference type="Rhea" id="RHEA:27646"/>
        <dbReference type="ChEBI" id="CHEBI:17368"/>
        <dbReference type="ChEBI" id="CHEBI:17596"/>
        <dbReference type="ChEBI" id="CHEBI:43474"/>
        <dbReference type="ChEBI" id="CHEBI:57720"/>
        <dbReference type="EC" id="2.4.2.1"/>
    </reaction>
    <physiologicalReaction direction="left-to-right" evidence="1">
        <dbReference type="Rhea" id="RHEA:27647"/>
    </physiologicalReaction>
</comment>
<evidence type="ECO:0000256" key="1">
    <source>
        <dbReference type="ARBA" id="ARBA00000553"/>
    </source>
</evidence>
<dbReference type="CDD" id="cd16833">
    <property type="entry name" value="YfiH"/>
    <property type="match status" value="1"/>
</dbReference>
<evidence type="ECO:0000313" key="12">
    <source>
        <dbReference type="Proteomes" id="UP000197068"/>
    </source>
</evidence>
<gene>
    <name evidence="11" type="ORF">MTCD1_03497</name>
</gene>
<dbReference type="Proteomes" id="UP000197068">
    <property type="component" value="Unassembled WGS sequence"/>
</dbReference>
<dbReference type="RefSeq" id="WP_057181836.1">
    <property type="nucleotide sequence ID" value="NZ_BDQM01000051.1"/>
</dbReference>
<evidence type="ECO:0000256" key="7">
    <source>
        <dbReference type="ARBA" id="ARBA00047989"/>
    </source>
</evidence>
<dbReference type="PANTHER" id="PTHR30616">
    <property type="entry name" value="UNCHARACTERIZED PROTEIN YFIH"/>
    <property type="match status" value="1"/>
</dbReference>
<comment type="catalytic activity">
    <reaction evidence="9">
        <text>S-methyl-5'-thioadenosine + phosphate = 5-(methylsulfanyl)-alpha-D-ribose 1-phosphate + adenine</text>
        <dbReference type="Rhea" id="RHEA:11852"/>
        <dbReference type="ChEBI" id="CHEBI:16708"/>
        <dbReference type="ChEBI" id="CHEBI:17509"/>
        <dbReference type="ChEBI" id="CHEBI:43474"/>
        <dbReference type="ChEBI" id="CHEBI:58533"/>
        <dbReference type="EC" id="2.4.2.28"/>
    </reaction>
    <physiologicalReaction direction="left-to-right" evidence="9">
        <dbReference type="Rhea" id="RHEA:11853"/>
    </physiologicalReaction>
</comment>
<organism evidence="11 12">
    <name type="scientific">Colwellia marinimaniae</name>
    <dbReference type="NCBI Taxonomy" id="1513592"/>
    <lineage>
        <taxon>Bacteria</taxon>
        <taxon>Pseudomonadati</taxon>
        <taxon>Pseudomonadota</taxon>
        <taxon>Gammaproteobacteria</taxon>
        <taxon>Alteromonadales</taxon>
        <taxon>Colwelliaceae</taxon>
        <taxon>Colwellia</taxon>
    </lineage>
</organism>
<comment type="catalytic activity">
    <reaction evidence="7">
        <text>adenosine + H2O + H(+) = inosine + NH4(+)</text>
        <dbReference type="Rhea" id="RHEA:24408"/>
        <dbReference type="ChEBI" id="CHEBI:15377"/>
        <dbReference type="ChEBI" id="CHEBI:15378"/>
        <dbReference type="ChEBI" id="CHEBI:16335"/>
        <dbReference type="ChEBI" id="CHEBI:17596"/>
        <dbReference type="ChEBI" id="CHEBI:28938"/>
        <dbReference type="EC" id="3.5.4.4"/>
    </reaction>
    <physiologicalReaction direction="left-to-right" evidence="7">
        <dbReference type="Rhea" id="RHEA:24409"/>
    </physiologicalReaction>
</comment>
<dbReference type="EMBL" id="BDQM01000051">
    <property type="protein sequence ID" value="GAW97849.1"/>
    <property type="molecule type" value="Genomic_DNA"/>
</dbReference>
<dbReference type="Pfam" id="PF02578">
    <property type="entry name" value="Cu-oxidase_4"/>
    <property type="match status" value="1"/>
</dbReference>
<sequence>MPKTNTCPSKMAHDEHEPFQFTNSTFELVNWPALPTSRIKHKSSSATSSQVSDKVLALQTTRIPLQQALPLKKNGQVSTATPFDGFNLAFHVGDNVKQVTSHRNVLKQFINQQLINKQVTPSKPLIEEVKIQWLEQVHGNKVVEITAVDEQVIMADASITRHKNVALAIMTADCLPILLSNKDGSEIAAIHGGWRPLAANIIEKTLDKMHSKPAELVAWLGPCIGKDAFEVGSEVKEVFTQQDMIFNDAFIKQAGGKYLADLQKIARLQLQSLGVTAISCLAECTYQATDKYYSYRKEKITGRMASLICRR</sequence>
<dbReference type="SUPFAM" id="SSF64438">
    <property type="entry name" value="CNF1/YfiH-like putative cysteine hydrolases"/>
    <property type="match status" value="1"/>
</dbReference>
<proteinExistence type="inferred from homology"/>
<evidence type="ECO:0000256" key="5">
    <source>
        <dbReference type="ARBA" id="ARBA00022801"/>
    </source>
</evidence>
<evidence type="ECO:0000256" key="2">
    <source>
        <dbReference type="ARBA" id="ARBA00007353"/>
    </source>
</evidence>
<evidence type="ECO:0000256" key="3">
    <source>
        <dbReference type="ARBA" id="ARBA00022679"/>
    </source>
</evidence>
<comment type="catalytic activity">
    <reaction evidence="8">
        <text>adenosine + phosphate = alpha-D-ribose 1-phosphate + adenine</text>
        <dbReference type="Rhea" id="RHEA:27642"/>
        <dbReference type="ChEBI" id="CHEBI:16335"/>
        <dbReference type="ChEBI" id="CHEBI:16708"/>
        <dbReference type="ChEBI" id="CHEBI:43474"/>
        <dbReference type="ChEBI" id="CHEBI:57720"/>
        <dbReference type="EC" id="2.4.2.1"/>
    </reaction>
    <physiologicalReaction direction="left-to-right" evidence="8">
        <dbReference type="Rhea" id="RHEA:27643"/>
    </physiologicalReaction>
</comment>
<keyword evidence="3" id="KW-0808">Transferase</keyword>
<dbReference type="Gene3D" id="3.60.140.10">
    <property type="entry name" value="CNF1/YfiH-like putative cysteine hydrolases"/>
    <property type="match status" value="1"/>
</dbReference>
<dbReference type="InterPro" id="IPR038371">
    <property type="entry name" value="Cu_polyphenol_OxRdtase_sf"/>
</dbReference>
<keyword evidence="12" id="KW-1185">Reference proteome</keyword>
<keyword evidence="6" id="KW-0862">Zinc</keyword>
<dbReference type="PANTHER" id="PTHR30616:SF2">
    <property type="entry name" value="PURINE NUCLEOSIDE PHOSPHORYLASE LACC1"/>
    <property type="match status" value="1"/>
</dbReference>
<keyword evidence="5" id="KW-0378">Hydrolase</keyword>
<keyword evidence="4" id="KW-0479">Metal-binding</keyword>
<dbReference type="InterPro" id="IPR011324">
    <property type="entry name" value="Cytotoxic_necrot_fac-like_cat"/>
</dbReference>
<comment type="caution">
    <text evidence="11">The sequence shown here is derived from an EMBL/GenBank/DDBJ whole genome shotgun (WGS) entry which is preliminary data.</text>
</comment>
<evidence type="ECO:0000256" key="4">
    <source>
        <dbReference type="ARBA" id="ARBA00022723"/>
    </source>
</evidence>
<name>A0ABQ0MZQ7_9GAMM</name>
<evidence type="ECO:0000313" key="11">
    <source>
        <dbReference type="EMBL" id="GAW97849.1"/>
    </source>
</evidence>
<evidence type="ECO:0000256" key="9">
    <source>
        <dbReference type="ARBA" id="ARBA00049893"/>
    </source>
</evidence>
<dbReference type="NCBIfam" id="TIGR00726">
    <property type="entry name" value="peptidoglycan editing factor PgeF"/>
    <property type="match status" value="1"/>
</dbReference>
<reference evidence="11 12" key="1">
    <citation type="submission" date="2017-06" db="EMBL/GenBank/DDBJ databases">
        <title>Whole Genome Sequences of Colwellia marinimaniae MTCD1.</title>
        <authorList>
            <person name="Kusumoto H."/>
            <person name="Inoue M."/>
            <person name="Tanikawa K."/>
            <person name="Maeji H."/>
            <person name="Cameron J.H."/>
            <person name="Bartlett D.H."/>
        </authorList>
    </citation>
    <scope>NUCLEOTIDE SEQUENCE [LARGE SCALE GENOMIC DNA]</scope>
    <source>
        <strain evidence="11 12">MTCD1</strain>
    </source>
</reference>